<evidence type="ECO:0000313" key="10">
    <source>
        <dbReference type="EMBL" id="WGK94936.1"/>
    </source>
</evidence>
<comment type="function">
    <text evidence="6">Participates in both transcription termination and antitermination.</text>
</comment>
<dbReference type="Gene3D" id="3.30.300.20">
    <property type="match status" value="2"/>
</dbReference>
<gene>
    <name evidence="6 10" type="primary">nusA</name>
    <name evidence="10" type="ORF">MG292_01545</name>
</gene>
<dbReference type="InterPro" id="IPR025249">
    <property type="entry name" value="TF_NusA_KH_1st"/>
</dbReference>
<dbReference type="InterPro" id="IPR030842">
    <property type="entry name" value="TF_NusA_bacterial"/>
</dbReference>
<dbReference type="EMBL" id="CP092332">
    <property type="protein sequence ID" value="WGK94936.1"/>
    <property type="molecule type" value="Genomic_DNA"/>
</dbReference>
<dbReference type="SUPFAM" id="SSF54814">
    <property type="entry name" value="Prokaryotic type KH domain (KH-domain type II)"/>
    <property type="match status" value="2"/>
</dbReference>
<keyword evidence="4 6" id="KW-0805">Transcription regulation</keyword>
<dbReference type="Pfam" id="PF13184">
    <property type="entry name" value="KH_NusA_1st"/>
    <property type="match status" value="1"/>
</dbReference>
<dbReference type="HAMAP" id="MF_00945_B">
    <property type="entry name" value="NusA_B"/>
    <property type="match status" value="1"/>
</dbReference>
<feature type="domain" description="NusA-like second KH" evidence="9">
    <location>
        <begin position="284"/>
        <end position="344"/>
    </location>
</feature>
<dbReference type="InterPro" id="IPR009019">
    <property type="entry name" value="KH_sf_prok-type"/>
</dbReference>
<keyword evidence="2 6" id="KW-0963">Cytoplasm</keyword>
<evidence type="ECO:0000256" key="2">
    <source>
        <dbReference type="ARBA" id="ARBA00022490"/>
    </source>
</evidence>
<organism evidence="10 11">
    <name type="scientific">Flavobacterium keumense</name>
    <dbReference type="NCBI Taxonomy" id="1306518"/>
    <lineage>
        <taxon>Bacteria</taxon>
        <taxon>Pseudomonadati</taxon>
        <taxon>Bacteroidota</taxon>
        <taxon>Flavobacteriia</taxon>
        <taxon>Flavobacteriales</taxon>
        <taxon>Flavobacteriaceae</taxon>
        <taxon>Flavobacterium</taxon>
    </lineage>
</organism>
<keyword evidence="1 6" id="KW-0806">Transcription termination</keyword>
<reference evidence="10 11" key="1">
    <citation type="submission" date="2022-02" db="EMBL/GenBank/DDBJ databases">
        <authorList>
            <person name="Cha I.-T."/>
            <person name="Lee K.-E."/>
            <person name="Park S.-J."/>
        </authorList>
    </citation>
    <scope>NUCLEOTIDE SEQUENCE [LARGE SCALE GENOMIC DNA]</scope>
    <source>
        <strain evidence="10 11">K3R-10</strain>
    </source>
</reference>
<evidence type="ECO:0000256" key="4">
    <source>
        <dbReference type="ARBA" id="ARBA00023015"/>
    </source>
</evidence>
<evidence type="ECO:0000259" key="9">
    <source>
        <dbReference type="Pfam" id="PF26594"/>
    </source>
</evidence>
<dbReference type="InterPro" id="IPR015946">
    <property type="entry name" value="KH_dom-like_a/b"/>
</dbReference>
<dbReference type="CDD" id="cd02134">
    <property type="entry name" value="KH-II_NusA_rpt1"/>
    <property type="match status" value="1"/>
</dbReference>
<evidence type="ECO:0000259" key="8">
    <source>
        <dbReference type="Pfam" id="PF13184"/>
    </source>
</evidence>
<name>A0ABY8N7X4_9FLAO</name>
<dbReference type="InterPro" id="IPR012340">
    <property type="entry name" value="NA-bd_OB-fold"/>
</dbReference>
<dbReference type="Pfam" id="PF08529">
    <property type="entry name" value="NusA_N"/>
    <property type="match status" value="1"/>
</dbReference>
<protein>
    <recommendedName>
        <fullName evidence="6">Transcription termination/antitermination protein NusA</fullName>
    </recommendedName>
</protein>
<evidence type="ECO:0000256" key="1">
    <source>
        <dbReference type="ARBA" id="ARBA00022472"/>
    </source>
</evidence>
<comment type="subcellular location">
    <subcellularLocation>
        <location evidence="6">Cytoplasm</location>
    </subcellularLocation>
</comment>
<dbReference type="NCBIfam" id="TIGR01953">
    <property type="entry name" value="NusA"/>
    <property type="match status" value="1"/>
</dbReference>
<keyword evidence="3 6" id="KW-0694">RNA-binding</keyword>
<comment type="similarity">
    <text evidence="6">Belongs to the NusA family.</text>
</comment>
<dbReference type="CDD" id="cd22529">
    <property type="entry name" value="KH-II_NusA_rpt2"/>
    <property type="match status" value="1"/>
</dbReference>
<evidence type="ECO:0000256" key="5">
    <source>
        <dbReference type="ARBA" id="ARBA00023163"/>
    </source>
</evidence>
<dbReference type="PANTHER" id="PTHR22648:SF0">
    <property type="entry name" value="TRANSCRIPTION TERMINATION_ANTITERMINATION PROTEIN NUSA"/>
    <property type="match status" value="1"/>
</dbReference>
<evidence type="ECO:0000256" key="3">
    <source>
        <dbReference type="ARBA" id="ARBA00022884"/>
    </source>
</evidence>
<proteinExistence type="inferred from homology"/>
<comment type="subunit">
    <text evidence="6">Monomer. Binds directly to the core enzyme of the DNA-dependent RNA polymerase and to nascent RNA.</text>
</comment>
<sequence>MENLALIDSFSEFKDDKLIDRVTLMAILEDVFRNALKKKYGSDDNFDIIINPDKGDMEIWRRRVIVADDDLDLENEEITLTEARKIEADFEIGEEVSEEVKLVDLGRRAILALRQNLISKIHEHDNTNLYKQFKDIIGEIYTAEVHHVRPKVVILVDDEGNEIVLPKEKQIPSDFFRKGDNVRGIIESVELKGNKPQIIMSRTSDKFLEKLFEQEIPEVFDGLIMVKNVVRIPGEKAKVAVDSYDDRIDPVGACVGMKGSRIHGIVRELGNENIDVINYTNNIQLYITRALSPAKISSVKINEETKRAEVFLKLEEVSKAIGRGGHNIKLAGLLTGYELDVIREGVSDNGEEDDIELTEFSDEIDEWIIDEFAKIGLDTARSVLNQDIEDLVRRTDLEEETIIDVIKILKEEFDN</sequence>
<keyword evidence="5 6" id="KW-0804">Transcription</keyword>
<keyword evidence="11" id="KW-1185">Reference proteome</keyword>
<dbReference type="Proteomes" id="UP001232117">
    <property type="component" value="Chromosome"/>
</dbReference>
<dbReference type="InterPro" id="IPR013735">
    <property type="entry name" value="TF_NusA_N"/>
</dbReference>
<feature type="domain" description="Transcription factor NusA first KH" evidence="8">
    <location>
        <begin position="202"/>
        <end position="279"/>
    </location>
</feature>
<reference evidence="10 11" key="2">
    <citation type="submission" date="2023-06" db="EMBL/GenBank/DDBJ databases">
        <title>Complete Genome Sequence of Flavobacterium keumense K3R-10.</title>
        <authorList>
            <person name="Jeong H."/>
            <person name="Jhang S.Y."/>
            <person name="Kim J.N."/>
        </authorList>
    </citation>
    <scope>NUCLEOTIDE SEQUENCE [LARGE SCALE GENOMIC DNA]</scope>
    <source>
        <strain evidence="10 11">K3R-10</strain>
    </source>
</reference>
<dbReference type="SUPFAM" id="SSF69705">
    <property type="entry name" value="Transcription factor NusA, N-terminal domain"/>
    <property type="match status" value="1"/>
</dbReference>
<accession>A0ABY8N7X4</accession>
<evidence type="ECO:0000256" key="6">
    <source>
        <dbReference type="HAMAP-Rule" id="MF_00945"/>
    </source>
</evidence>
<dbReference type="Gene3D" id="3.30.1480.10">
    <property type="entry name" value="NusA, N-terminal domain"/>
    <property type="match status" value="1"/>
</dbReference>
<dbReference type="InterPro" id="IPR058582">
    <property type="entry name" value="KH_NusA_2nd"/>
</dbReference>
<dbReference type="SUPFAM" id="SSF50249">
    <property type="entry name" value="Nucleic acid-binding proteins"/>
    <property type="match status" value="1"/>
</dbReference>
<evidence type="ECO:0000259" key="7">
    <source>
        <dbReference type="Pfam" id="PF08529"/>
    </source>
</evidence>
<dbReference type="InterPro" id="IPR036555">
    <property type="entry name" value="NusA_N_sf"/>
</dbReference>
<dbReference type="Gene3D" id="2.40.50.140">
    <property type="entry name" value="Nucleic acid-binding proteins"/>
    <property type="match status" value="1"/>
</dbReference>
<dbReference type="InterPro" id="IPR010213">
    <property type="entry name" value="TF_NusA"/>
</dbReference>
<feature type="domain" description="Transcription factor NusA N-terminal" evidence="7">
    <location>
        <begin position="6"/>
        <end position="125"/>
    </location>
</feature>
<dbReference type="RefSeq" id="WP_264534448.1">
    <property type="nucleotide sequence ID" value="NZ_CP092332.1"/>
</dbReference>
<evidence type="ECO:0000313" key="11">
    <source>
        <dbReference type="Proteomes" id="UP001232117"/>
    </source>
</evidence>
<dbReference type="PANTHER" id="PTHR22648">
    <property type="entry name" value="TRANSCRIPTION TERMINATION FACTOR NUSA"/>
    <property type="match status" value="1"/>
</dbReference>
<dbReference type="Pfam" id="PF26594">
    <property type="entry name" value="KH_NusA_2nd"/>
    <property type="match status" value="1"/>
</dbReference>
<keyword evidence="6" id="KW-0889">Transcription antitermination</keyword>